<proteinExistence type="inferred from homology"/>
<comment type="subunit">
    <text evidence="7">Part of the 30S ribosomal subunit. Contacts protein S4.</text>
</comment>
<name>A0A1D2A184_AUXPR</name>
<keyword evidence="4" id="KW-0694">RNA-binding</keyword>
<evidence type="ECO:0000256" key="3">
    <source>
        <dbReference type="ARBA" id="ARBA00022730"/>
    </source>
</evidence>
<dbReference type="SUPFAM" id="SSF54211">
    <property type="entry name" value="Ribosomal protein S5 domain 2-like"/>
    <property type="match status" value="1"/>
</dbReference>
<dbReference type="InterPro" id="IPR005712">
    <property type="entry name" value="Ribosomal_uS5_bac-type"/>
</dbReference>
<evidence type="ECO:0000256" key="11">
    <source>
        <dbReference type="SAM" id="MobiDB-lite"/>
    </source>
</evidence>
<keyword evidence="6 9" id="KW-0687">Ribonucleoprotein</keyword>
<dbReference type="Pfam" id="PF03719">
    <property type="entry name" value="Ribosomal_S5_C"/>
    <property type="match status" value="1"/>
</dbReference>
<evidence type="ECO:0000256" key="6">
    <source>
        <dbReference type="ARBA" id="ARBA00023274"/>
    </source>
</evidence>
<gene>
    <name evidence="13" type="ORF">g.1114</name>
</gene>
<comment type="function">
    <text evidence="1">With S4 and S12 plays an important role in translational accuracy.</text>
</comment>
<evidence type="ECO:0000256" key="10">
    <source>
        <dbReference type="RuleBase" id="RU003823"/>
    </source>
</evidence>
<evidence type="ECO:0000256" key="5">
    <source>
        <dbReference type="ARBA" id="ARBA00022980"/>
    </source>
</evidence>
<protein>
    <recommendedName>
        <fullName evidence="8">Small ribosomal subunit protein uS5c</fullName>
    </recommendedName>
</protein>
<dbReference type="NCBIfam" id="TIGR01021">
    <property type="entry name" value="rpsE_bact"/>
    <property type="match status" value="1"/>
</dbReference>
<dbReference type="Pfam" id="PF00333">
    <property type="entry name" value="Ribosomal_S5"/>
    <property type="match status" value="1"/>
</dbReference>
<dbReference type="PANTHER" id="PTHR48277:SF1">
    <property type="entry name" value="MITOCHONDRIAL RIBOSOMAL PROTEIN S5"/>
    <property type="match status" value="1"/>
</dbReference>
<dbReference type="PROSITE" id="PS50881">
    <property type="entry name" value="S5_DSRBD"/>
    <property type="match status" value="1"/>
</dbReference>
<keyword evidence="3" id="KW-0699">rRNA-binding</keyword>
<evidence type="ECO:0000256" key="2">
    <source>
        <dbReference type="ARBA" id="ARBA00008945"/>
    </source>
</evidence>
<evidence type="ECO:0000256" key="7">
    <source>
        <dbReference type="ARBA" id="ARBA00025844"/>
    </source>
</evidence>
<evidence type="ECO:0000313" key="13">
    <source>
        <dbReference type="EMBL" id="JAT72946.1"/>
    </source>
</evidence>
<dbReference type="EMBL" id="GDKF01005676">
    <property type="protein sequence ID" value="JAT72946.1"/>
    <property type="molecule type" value="Transcribed_RNA"/>
</dbReference>
<evidence type="ECO:0000256" key="9">
    <source>
        <dbReference type="PROSITE-ProRule" id="PRU00268"/>
    </source>
</evidence>
<evidence type="ECO:0000256" key="4">
    <source>
        <dbReference type="ARBA" id="ARBA00022884"/>
    </source>
</evidence>
<dbReference type="FunFam" id="3.30.230.10:FF:000002">
    <property type="entry name" value="30S ribosomal protein S5"/>
    <property type="match status" value="1"/>
</dbReference>
<dbReference type="Gene3D" id="3.30.160.20">
    <property type="match status" value="1"/>
</dbReference>
<comment type="similarity">
    <text evidence="2 10">Belongs to the universal ribosomal protein uS5 family.</text>
</comment>
<dbReference type="InterPro" id="IPR000851">
    <property type="entry name" value="Ribosomal_uS5"/>
</dbReference>
<evidence type="ECO:0000256" key="8">
    <source>
        <dbReference type="ARBA" id="ARBA00035156"/>
    </source>
</evidence>
<dbReference type="PANTHER" id="PTHR48277">
    <property type="entry name" value="MITOCHONDRIAL RIBOSOMAL PROTEIN S5"/>
    <property type="match status" value="1"/>
</dbReference>
<dbReference type="HAMAP" id="MF_01307_B">
    <property type="entry name" value="Ribosomal_uS5_B"/>
    <property type="match status" value="1"/>
</dbReference>
<dbReference type="Gene3D" id="3.30.230.10">
    <property type="match status" value="1"/>
</dbReference>
<sequence>VAIPVAFDSMAPVLQATMSVCGLAPGHAFRPQSALPRHPTHRGVCSPMRTHDQHYSVAFQRPIVTMRAGRGPAQSQDDNNDDDGESGPYVRDTEYEERVIQVRRVTKVVKGGKQLSFRAVVVVGNNNGTVGVASASAKEVAQAAQKAVLKAKRRLITVPLTRNALSVPHAFDSYFSGAKVLLRPASEGTGVIAGGAVRVVLELAGVRNGFGKQVGGSNPLNNAKAAIEGLRAMRTLRQVAAERDISVAQLLGLPPKKESSDAVPV</sequence>
<organism evidence="13">
    <name type="scientific">Auxenochlorella protothecoides</name>
    <name type="common">Green microalga</name>
    <name type="synonym">Chlorella protothecoides</name>
    <dbReference type="NCBI Taxonomy" id="3075"/>
    <lineage>
        <taxon>Eukaryota</taxon>
        <taxon>Viridiplantae</taxon>
        <taxon>Chlorophyta</taxon>
        <taxon>core chlorophytes</taxon>
        <taxon>Trebouxiophyceae</taxon>
        <taxon>Chlorellales</taxon>
        <taxon>Chlorellaceae</taxon>
        <taxon>Auxenochlorella</taxon>
    </lineage>
</organism>
<dbReference type="GO" id="GO:0015935">
    <property type="term" value="C:small ribosomal subunit"/>
    <property type="evidence" value="ECO:0007669"/>
    <property type="project" value="InterPro"/>
</dbReference>
<keyword evidence="5 9" id="KW-0689">Ribosomal protein</keyword>
<evidence type="ECO:0000259" key="12">
    <source>
        <dbReference type="PROSITE" id="PS50881"/>
    </source>
</evidence>
<evidence type="ECO:0000256" key="1">
    <source>
        <dbReference type="ARBA" id="ARBA00002524"/>
    </source>
</evidence>
<dbReference type="GO" id="GO:0006412">
    <property type="term" value="P:translation"/>
    <property type="evidence" value="ECO:0007669"/>
    <property type="project" value="InterPro"/>
</dbReference>
<feature type="region of interest" description="Disordered" evidence="11">
    <location>
        <begin position="69"/>
        <end position="89"/>
    </location>
</feature>
<feature type="domain" description="S5 DRBM" evidence="12">
    <location>
        <begin position="95"/>
        <end position="158"/>
    </location>
</feature>
<dbReference type="InterPro" id="IPR020568">
    <property type="entry name" value="Ribosomal_Su5_D2-typ_SF"/>
</dbReference>
<dbReference type="GO" id="GO:0019843">
    <property type="term" value="F:rRNA binding"/>
    <property type="evidence" value="ECO:0007669"/>
    <property type="project" value="UniProtKB-KW"/>
</dbReference>
<dbReference type="InterPro" id="IPR013810">
    <property type="entry name" value="Ribosomal_uS5_N"/>
</dbReference>
<accession>A0A1D2A184</accession>
<dbReference type="InterPro" id="IPR005324">
    <property type="entry name" value="Ribosomal_uS5_C"/>
</dbReference>
<dbReference type="GO" id="GO:0003735">
    <property type="term" value="F:structural constituent of ribosome"/>
    <property type="evidence" value="ECO:0007669"/>
    <property type="project" value="UniProtKB-UniRule"/>
</dbReference>
<dbReference type="GO" id="GO:0005737">
    <property type="term" value="C:cytoplasm"/>
    <property type="evidence" value="ECO:0007669"/>
    <property type="project" value="UniProtKB-ARBA"/>
</dbReference>
<feature type="non-terminal residue" evidence="13">
    <location>
        <position position="1"/>
    </location>
</feature>
<dbReference type="InterPro" id="IPR014721">
    <property type="entry name" value="Ribsml_uS5_D2-typ_fold_subgr"/>
</dbReference>
<dbReference type="AlphaFoldDB" id="A0A1D2A184"/>
<reference evidence="13" key="1">
    <citation type="submission" date="2015-08" db="EMBL/GenBank/DDBJ databases">
        <authorList>
            <person name="Babu N.S."/>
            <person name="Beckwith C.J."/>
            <person name="Beseler K.G."/>
            <person name="Brison A."/>
            <person name="Carone J.V."/>
            <person name="Caskin T.P."/>
            <person name="Diamond M."/>
            <person name="Durham M.E."/>
            <person name="Foxe J.M."/>
            <person name="Go M."/>
            <person name="Henderson B.A."/>
            <person name="Jones I.B."/>
            <person name="McGettigan J.A."/>
            <person name="Micheletti S.J."/>
            <person name="Nasrallah M.E."/>
            <person name="Ortiz D."/>
            <person name="Piller C.R."/>
            <person name="Privatt S.R."/>
            <person name="Schneider S.L."/>
            <person name="Sharp S."/>
            <person name="Smith T.C."/>
            <person name="Stanton J.D."/>
            <person name="Ullery H.E."/>
            <person name="Wilson R.J."/>
            <person name="Serrano M.G."/>
            <person name="Buck G."/>
            <person name="Lee V."/>
            <person name="Wang Y."/>
            <person name="Carvalho R."/>
            <person name="Voegtly L."/>
            <person name="Shi R."/>
            <person name="Duckworth R."/>
            <person name="Johnson A."/>
            <person name="Loviza R."/>
            <person name="Walstead R."/>
            <person name="Shah Z."/>
            <person name="Kiflezghi M."/>
            <person name="Wade K."/>
            <person name="Ball S.L."/>
            <person name="Bradley K.W."/>
            <person name="Asai D.J."/>
            <person name="Bowman C.A."/>
            <person name="Russell D.A."/>
            <person name="Pope W.H."/>
            <person name="Jacobs-Sera D."/>
            <person name="Hendrix R.W."/>
            <person name="Hatfull G.F."/>
        </authorList>
    </citation>
    <scope>NUCLEOTIDE SEQUENCE</scope>
</reference>
<dbReference type="SUPFAM" id="SSF54768">
    <property type="entry name" value="dsRNA-binding domain-like"/>
    <property type="match status" value="1"/>
</dbReference>